<evidence type="ECO:0000256" key="5">
    <source>
        <dbReference type="ARBA" id="ARBA00023242"/>
    </source>
</evidence>
<proteinExistence type="predicted"/>
<dbReference type="InterPro" id="IPR007219">
    <property type="entry name" value="XnlR_reg_dom"/>
</dbReference>
<dbReference type="GO" id="GO:0008270">
    <property type="term" value="F:zinc ion binding"/>
    <property type="evidence" value="ECO:0007669"/>
    <property type="project" value="InterPro"/>
</dbReference>
<organism evidence="8 9">
    <name type="scientific">Stachybotrys elegans</name>
    <dbReference type="NCBI Taxonomy" id="80388"/>
    <lineage>
        <taxon>Eukaryota</taxon>
        <taxon>Fungi</taxon>
        <taxon>Dikarya</taxon>
        <taxon>Ascomycota</taxon>
        <taxon>Pezizomycotina</taxon>
        <taxon>Sordariomycetes</taxon>
        <taxon>Hypocreomycetidae</taxon>
        <taxon>Hypocreales</taxon>
        <taxon>Stachybotryaceae</taxon>
        <taxon>Stachybotrys</taxon>
    </lineage>
</organism>
<keyword evidence="2" id="KW-0479">Metal-binding</keyword>
<dbReference type="GO" id="GO:0000981">
    <property type="term" value="F:DNA-binding transcription factor activity, RNA polymerase II-specific"/>
    <property type="evidence" value="ECO:0007669"/>
    <property type="project" value="InterPro"/>
</dbReference>
<sequence length="685" mass="77030">MADHHVYRVVEPAKRRQSHVNLPIEVTMLIERRVLFHGFSAVLLIDLQFRIKRGLTASRTCYDERSPSANQSGGKASSYPSPSIELKAQIYSTSDIWTLLPPQEELVHGCRVFLSTCLQVGFIPKSLFLEQMTTERESVNVFLLLNMLVISARFTPPLCKRFGHGKKAAGFFMDIAQIMVADEMWKTSLENTQAFFLLGLADWGRGWRDRSAISMGIAVRMAGVLRLHREETYNLPSSASRDEIVKAESARRTFWVIQNHDNLYTQQHLPVSFSKNDITTLLPSGENDFAFGRNPGVRAALAGTLPARENESLALLPTRSIFGTLIQVHDLWGMIARDVYSRQNTPTSAIDSKPWIPNSSYMEMATTLDHWERTMPPQYSWSTWNLRGFKEENMDLAYLSIVTMARHNNIVLRRKFLGVIFDRVVQQRALNGEAPSGFWQKMSLELFTNVWQLYDIIDLWFSLRSEEDGFPAILAFSIYTCGALASYLIQWPQLSPSLAVTAELVFNRSLEMLSACEDKWSVVSEWLTSMQRVAADMKAEQTSSHSDISSREIMLHQSTQVGHSPEVSATPSREGRSSLAPGAMRAASRFGESATLETRSQGTQSASNLDLVSMDAFNDPSTQPDGCNAYQFYGTPKDLSASMRDAEEGTLGVSESMPSYMVFNEQFENVADLVVQGYVQFDLAN</sequence>
<name>A0A8K0WQN6_9HYPO</name>
<dbReference type="PANTHER" id="PTHR47338">
    <property type="entry name" value="ZN(II)2CYS6 TRANSCRIPTION FACTOR (EUROFUNG)-RELATED"/>
    <property type="match status" value="1"/>
</dbReference>
<feature type="region of interest" description="Disordered" evidence="6">
    <location>
        <begin position="559"/>
        <end position="582"/>
    </location>
</feature>
<feature type="compositionally biased region" description="Polar residues" evidence="6">
    <location>
        <begin position="559"/>
        <end position="571"/>
    </location>
</feature>
<evidence type="ECO:0000256" key="2">
    <source>
        <dbReference type="ARBA" id="ARBA00022723"/>
    </source>
</evidence>
<dbReference type="AlphaFoldDB" id="A0A8K0WQN6"/>
<feature type="domain" description="Xylanolytic transcriptional activator regulatory" evidence="7">
    <location>
        <begin position="119"/>
        <end position="291"/>
    </location>
</feature>
<keyword evidence="5" id="KW-0539">Nucleus</keyword>
<evidence type="ECO:0000259" key="7">
    <source>
        <dbReference type="Pfam" id="PF04082"/>
    </source>
</evidence>
<keyword evidence="3" id="KW-0805">Transcription regulation</keyword>
<dbReference type="GO" id="GO:0006351">
    <property type="term" value="P:DNA-templated transcription"/>
    <property type="evidence" value="ECO:0007669"/>
    <property type="project" value="InterPro"/>
</dbReference>
<keyword evidence="4" id="KW-0804">Transcription</keyword>
<accession>A0A8K0WQN6</accession>
<gene>
    <name evidence="8" type="ORF">B0I35DRAFT_266499</name>
</gene>
<evidence type="ECO:0000256" key="6">
    <source>
        <dbReference type="SAM" id="MobiDB-lite"/>
    </source>
</evidence>
<dbReference type="Pfam" id="PF04082">
    <property type="entry name" value="Fungal_trans"/>
    <property type="match status" value="1"/>
</dbReference>
<dbReference type="EMBL" id="JAGPNK010000008">
    <property type="protein sequence ID" value="KAH7317012.1"/>
    <property type="molecule type" value="Genomic_DNA"/>
</dbReference>
<dbReference type="GO" id="GO:0005634">
    <property type="term" value="C:nucleus"/>
    <property type="evidence" value="ECO:0007669"/>
    <property type="project" value="UniProtKB-SubCell"/>
</dbReference>
<keyword evidence="9" id="KW-1185">Reference proteome</keyword>
<evidence type="ECO:0000256" key="3">
    <source>
        <dbReference type="ARBA" id="ARBA00023015"/>
    </source>
</evidence>
<dbReference type="PANTHER" id="PTHR47338:SF5">
    <property type="entry name" value="ZN(II)2CYS6 TRANSCRIPTION FACTOR (EUROFUNG)"/>
    <property type="match status" value="1"/>
</dbReference>
<comment type="caution">
    <text evidence="8">The sequence shown here is derived from an EMBL/GenBank/DDBJ whole genome shotgun (WGS) entry which is preliminary data.</text>
</comment>
<evidence type="ECO:0000256" key="1">
    <source>
        <dbReference type="ARBA" id="ARBA00004123"/>
    </source>
</evidence>
<reference evidence="8" key="1">
    <citation type="journal article" date="2021" name="Nat. Commun.">
        <title>Genetic determinants of endophytism in the Arabidopsis root mycobiome.</title>
        <authorList>
            <person name="Mesny F."/>
            <person name="Miyauchi S."/>
            <person name="Thiergart T."/>
            <person name="Pickel B."/>
            <person name="Atanasova L."/>
            <person name="Karlsson M."/>
            <person name="Huettel B."/>
            <person name="Barry K.W."/>
            <person name="Haridas S."/>
            <person name="Chen C."/>
            <person name="Bauer D."/>
            <person name="Andreopoulos W."/>
            <person name="Pangilinan J."/>
            <person name="LaButti K."/>
            <person name="Riley R."/>
            <person name="Lipzen A."/>
            <person name="Clum A."/>
            <person name="Drula E."/>
            <person name="Henrissat B."/>
            <person name="Kohler A."/>
            <person name="Grigoriev I.V."/>
            <person name="Martin F.M."/>
            <person name="Hacquard S."/>
        </authorList>
    </citation>
    <scope>NUCLEOTIDE SEQUENCE</scope>
    <source>
        <strain evidence="8">MPI-CAGE-CH-0235</strain>
    </source>
</reference>
<evidence type="ECO:0000313" key="8">
    <source>
        <dbReference type="EMBL" id="KAH7317012.1"/>
    </source>
</evidence>
<comment type="subcellular location">
    <subcellularLocation>
        <location evidence="1">Nucleus</location>
    </subcellularLocation>
</comment>
<dbReference type="Proteomes" id="UP000813444">
    <property type="component" value="Unassembled WGS sequence"/>
</dbReference>
<dbReference type="GO" id="GO:0003677">
    <property type="term" value="F:DNA binding"/>
    <property type="evidence" value="ECO:0007669"/>
    <property type="project" value="InterPro"/>
</dbReference>
<evidence type="ECO:0000256" key="4">
    <source>
        <dbReference type="ARBA" id="ARBA00023163"/>
    </source>
</evidence>
<evidence type="ECO:0000313" key="9">
    <source>
        <dbReference type="Proteomes" id="UP000813444"/>
    </source>
</evidence>
<protein>
    <recommendedName>
        <fullName evidence="7">Xylanolytic transcriptional activator regulatory domain-containing protein</fullName>
    </recommendedName>
</protein>
<dbReference type="CDD" id="cd12148">
    <property type="entry name" value="fungal_TF_MHR"/>
    <property type="match status" value="1"/>
</dbReference>
<dbReference type="InterPro" id="IPR050815">
    <property type="entry name" value="TF_fung"/>
</dbReference>
<dbReference type="OrthoDB" id="2399539at2759"/>